<reference evidence="3 4" key="1">
    <citation type="submission" date="2022-10" db="EMBL/GenBank/DDBJ databases">
        <authorList>
            <person name="Xie J."/>
            <person name="Shen N."/>
        </authorList>
    </citation>
    <scope>NUCLEOTIDE SEQUENCE [LARGE SCALE GENOMIC DNA]</scope>
    <source>
        <strain evidence="3 4">YIM65594</strain>
    </source>
</reference>
<keyword evidence="4" id="KW-1185">Reference proteome</keyword>
<evidence type="ECO:0000259" key="2">
    <source>
        <dbReference type="Pfam" id="PF13193"/>
    </source>
</evidence>
<dbReference type="InterPro" id="IPR025110">
    <property type="entry name" value="AMP-bd_C"/>
</dbReference>
<evidence type="ECO:0000313" key="3">
    <source>
        <dbReference type="EMBL" id="MEB8340277.1"/>
    </source>
</evidence>
<dbReference type="GO" id="GO:0016874">
    <property type="term" value="F:ligase activity"/>
    <property type="evidence" value="ECO:0007669"/>
    <property type="project" value="UniProtKB-KW"/>
</dbReference>
<proteinExistence type="predicted"/>
<dbReference type="Gene3D" id="3.40.50.12780">
    <property type="entry name" value="N-terminal domain of ligase-like"/>
    <property type="match status" value="1"/>
</dbReference>
<dbReference type="RefSeq" id="WP_326019078.1">
    <property type="nucleotide sequence ID" value="NZ_JAOZYC010000131.1"/>
</dbReference>
<evidence type="ECO:0000313" key="4">
    <source>
        <dbReference type="Proteomes" id="UP001354931"/>
    </source>
</evidence>
<dbReference type="Gene3D" id="3.30.300.30">
    <property type="match status" value="1"/>
</dbReference>
<gene>
    <name evidence="3" type="ORF">OKJ99_22540</name>
</gene>
<comment type="caution">
    <text evidence="3">The sequence shown here is derived from an EMBL/GenBank/DDBJ whole genome shotgun (WGS) entry which is preliminary data.</text>
</comment>
<organism evidence="3 4">
    <name type="scientific">Streptomyces endophyticus</name>
    <dbReference type="NCBI Taxonomy" id="714166"/>
    <lineage>
        <taxon>Bacteria</taxon>
        <taxon>Bacillati</taxon>
        <taxon>Actinomycetota</taxon>
        <taxon>Actinomycetes</taxon>
        <taxon>Kitasatosporales</taxon>
        <taxon>Streptomycetaceae</taxon>
        <taxon>Streptomyces</taxon>
    </lineage>
</organism>
<sequence length="516" mass="55448">MNLGTYITRSSTFWPQREALICGERRLTYGELERVTNRLASALIGRGLAPGQAVATYAGNCAQAVETEMTLSKSGLVRVPISPRLSVDEVAHILDDADVRVLFVDGERIAAARAALERASVDCLLVDYGNQEALGYGELLAEGSEEVVAVEVDQHDAAVLNFTSGSTGKLKAAVQTHGNRLANMRKRMMSSDSTPSAPECYLAAGPITHAPGMPLLALLASGATVVVLPRWDAELFLATVEAERISATFLVPTMLGMLLAHPKTATADLTSLRSLHVGGAPVSPQRLREAVAAFGPIVMQGYGQVETTSGITVLTREDVLAGTTTDPDLLLSCGRPVFDTEIRVVDEAGTALPAGSIGEVIARGPDCVTAYWHEPELSAETFKDGWVHTGDLGHLREDGYLFIVDRKKDMIISGGYNVYCSEVEAVLYAHPALAEACVVGVPDEKWGEAVKAVVVRRPGAEVDEDEIVGFCAERLARVKKPRSVEFVDALPVNRNGKIDRRAVRARHWTGAERRVL</sequence>
<protein>
    <submittedName>
        <fullName evidence="3">Long-chain fatty acid--CoA ligase</fullName>
    </submittedName>
</protein>
<dbReference type="SUPFAM" id="SSF56801">
    <property type="entry name" value="Acetyl-CoA synthetase-like"/>
    <property type="match status" value="1"/>
</dbReference>
<dbReference type="InterPro" id="IPR045851">
    <property type="entry name" value="AMP-bd_C_sf"/>
</dbReference>
<accession>A0ABU6F9G5</accession>
<dbReference type="Pfam" id="PF00501">
    <property type="entry name" value="AMP-binding"/>
    <property type="match status" value="1"/>
</dbReference>
<dbReference type="InterPro" id="IPR020845">
    <property type="entry name" value="AMP-binding_CS"/>
</dbReference>
<dbReference type="PANTHER" id="PTHR43767:SF7">
    <property type="entry name" value="MEDIUM_LONG-CHAIN-FATTY-ACID--COA LIGASE FADD8"/>
    <property type="match status" value="1"/>
</dbReference>
<dbReference type="PANTHER" id="PTHR43767">
    <property type="entry name" value="LONG-CHAIN-FATTY-ACID--COA LIGASE"/>
    <property type="match status" value="1"/>
</dbReference>
<dbReference type="CDD" id="cd17631">
    <property type="entry name" value="FACL_FadD13-like"/>
    <property type="match status" value="1"/>
</dbReference>
<dbReference type="InterPro" id="IPR050237">
    <property type="entry name" value="ATP-dep_AMP-bd_enzyme"/>
</dbReference>
<dbReference type="Pfam" id="PF13193">
    <property type="entry name" value="AMP-binding_C"/>
    <property type="match status" value="1"/>
</dbReference>
<keyword evidence="3" id="KW-0436">Ligase</keyword>
<feature type="domain" description="AMP-binding enzyme C-terminal" evidence="2">
    <location>
        <begin position="422"/>
        <end position="497"/>
    </location>
</feature>
<dbReference type="EMBL" id="JAOZYC010000131">
    <property type="protein sequence ID" value="MEB8340277.1"/>
    <property type="molecule type" value="Genomic_DNA"/>
</dbReference>
<dbReference type="PROSITE" id="PS00455">
    <property type="entry name" value="AMP_BINDING"/>
    <property type="match status" value="1"/>
</dbReference>
<dbReference type="InterPro" id="IPR042099">
    <property type="entry name" value="ANL_N_sf"/>
</dbReference>
<feature type="domain" description="AMP-dependent synthetase/ligase" evidence="1">
    <location>
        <begin position="12"/>
        <end position="372"/>
    </location>
</feature>
<name>A0ABU6F9G5_9ACTN</name>
<dbReference type="Proteomes" id="UP001354931">
    <property type="component" value="Unassembled WGS sequence"/>
</dbReference>
<dbReference type="InterPro" id="IPR000873">
    <property type="entry name" value="AMP-dep_synth/lig_dom"/>
</dbReference>
<evidence type="ECO:0000259" key="1">
    <source>
        <dbReference type="Pfam" id="PF00501"/>
    </source>
</evidence>